<sequence length="174" mass="19719">MNKIIIKIFIFAFILFSANKIFALGIFNIPYNQSDSNFNKLAMRVYNFGSPYTYTYGAYTYNALPITTTMSGCKLISIIRRTQGFPKPAYWAIENYKICSGNIADIKNTNMAGWDNLPKGIKSVINNTIQEARQDDKATANYYGYRIIAKTGAYVGTIFVYVLNGIKLEAMIRF</sequence>
<dbReference type="EMBL" id="SHMQ01000012">
    <property type="protein sequence ID" value="RZV39158.1"/>
    <property type="molecule type" value="Genomic_DNA"/>
</dbReference>
<organism evidence="1 2">
    <name type="scientific">Candidatus Acidulodesulfobacterium acidiphilum</name>
    <dbReference type="NCBI Taxonomy" id="2597224"/>
    <lineage>
        <taxon>Bacteria</taxon>
        <taxon>Deltaproteobacteria</taxon>
        <taxon>Candidatus Acidulodesulfobacterales</taxon>
        <taxon>Candidatus Acidulodesulfobacterium</taxon>
    </lineage>
</organism>
<dbReference type="Proteomes" id="UP000322454">
    <property type="component" value="Unassembled WGS sequence"/>
</dbReference>
<reference evidence="1 2" key="1">
    <citation type="submission" date="2019-01" db="EMBL/GenBank/DDBJ databases">
        <title>Insights into ecological role of a new deltaproteobacterial order Candidatus Sinidesulfobacterales (Sva0485) by metagenomics and metatranscriptomics.</title>
        <authorList>
            <person name="Tan S."/>
            <person name="Liu J."/>
            <person name="Fang Y."/>
            <person name="Hedlund B."/>
            <person name="Lian Z.-H."/>
            <person name="Huang L.-Y."/>
            <person name="Li J.-T."/>
            <person name="Huang L.-N."/>
            <person name="Li W.-J."/>
            <person name="Jiang H.-C."/>
            <person name="Dong H.-L."/>
            <person name="Shu W.-S."/>
        </authorList>
    </citation>
    <scope>NUCLEOTIDE SEQUENCE [LARGE SCALE GENOMIC DNA]</scope>
    <source>
        <strain evidence="1">AP4</strain>
    </source>
</reference>
<evidence type="ECO:0000313" key="2">
    <source>
        <dbReference type="Proteomes" id="UP000322454"/>
    </source>
</evidence>
<dbReference type="AlphaFoldDB" id="A0A520XDD8"/>
<name>A0A520XDD8_9DELT</name>
<proteinExistence type="predicted"/>
<accession>A0A520XDD8</accession>
<comment type="caution">
    <text evidence="1">The sequence shown here is derived from an EMBL/GenBank/DDBJ whole genome shotgun (WGS) entry which is preliminary data.</text>
</comment>
<protein>
    <submittedName>
        <fullName evidence="1">Uncharacterized protein</fullName>
    </submittedName>
</protein>
<evidence type="ECO:0000313" key="1">
    <source>
        <dbReference type="EMBL" id="RZV39158.1"/>
    </source>
</evidence>
<gene>
    <name evidence="1" type="ORF">EVJ48_05445</name>
</gene>